<dbReference type="PROSITE" id="PS51186">
    <property type="entry name" value="GNAT"/>
    <property type="match status" value="1"/>
</dbReference>
<accession>A0ABY9LKG0</accession>
<dbReference type="RefSeq" id="WP_018365513.1">
    <property type="nucleotide sequence ID" value="NZ_CP104407.1"/>
</dbReference>
<evidence type="ECO:0000256" key="2">
    <source>
        <dbReference type="ARBA" id="ARBA00023315"/>
    </source>
</evidence>
<sequence>MFIRNVSEADWQFIYEIECDNFSKEEAASIEAIRQRTSLIKDTFLVAEINQKIVGYIEGPVVLEPHLEDSLFHQIKENPASGGYIAVTSLSIAKDYQQQGIGMALIAALKDLSLAQKRQGIILTCHDYLIPYYQMNGFTCLGLSDSKHGGSVWYDMLWKNKKQL</sequence>
<dbReference type="InterPro" id="IPR051635">
    <property type="entry name" value="SNAT-like"/>
</dbReference>
<dbReference type="CDD" id="cd04301">
    <property type="entry name" value="NAT_SF"/>
    <property type="match status" value="1"/>
</dbReference>
<dbReference type="SUPFAM" id="SSF55729">
    <property type="entry name" value="Acyl-CoA N-acyltransferases (Nat)"/>
    <property type="match status" value="1"/>
</dbReference>
<dbReference type="Proteomes" id="UP001238096">
    <property type="component" value="Chromosome"/>
</dbReference>
<keyword evidence="1" id="KW-0808">Transferase</keyword>
<feature type="domain" description="N-acetyltransferase" evidence="3">
    <location>
        <begin position="1"/>
        <end position="159"/>
    </location>
</feature>
<name>A0ABY9LKG0_9STRE</name>
<proteinExistence type="predicted"/>
<organism evidence="4 5">
    <name type="scientific">Streptococcus didelphis</name>
    <dbReference type="NCBI Taxonomy" id="102886"/>
    <lineage>
        <taxon>Bacteria</taxon>
        <taxon>Bacillati</taxon>
        <taxon>Bacillota</taxon>
        <taxon>Bacilli</taxon>
        <taxon>Lactobacillales</taxon>
        <taxon>Streptococcaceae</taxon>
        <taxon>Streptococcus</taxon>
    </lineage>
</organism>
<protein>
    <submittedName>
        <fullName evidence="4">GNAT family N-acetyltransferase</fullName>
    </submittedName>
</protein>
<dbReference type="InterPro" id="IPR016181">
    <property type="entry name" value="Acyl_CoA_acyltransferase"/>
</dbReference>
<dbReference type="EMBL" id="CP110509">
    <property type="protein sequence ID" value="WMB28571.1"/>
    <property type="molecule type" value="Genomic_DNA"/>
</dbReference>
<dbReference type="Pfam" id="PF00583">
    <property type="entry name" value="Acetyltransf_1"/>
    <property type="match status" value="1"/>
</dbReference>
<reference evidence="5" key="1">
    <citation type="submission" date="2022-10" db="EMBL/GenBank/DDBJ databases">
        <title>Streptococcus didelphis as causative of fatal infections in opossums (Didelphis albiventris).</title>
        <authorList>
            <person name="Breyer G.M."/>
            <person name="Da Silva M.E.R.J."/>
            <person name="Siqueira F.M."/>
        </authorList>
    </citation>
    <scope>NUCLEOTIDE SEQUENCE [LARGE SCALE GENOMIC DNA]</scope>
    <source>
        <strain evidence="5">LBVP101/21</strain>
    </source>
</reference>
<dbReference type="PANTHER" id="PTHR10908">
    <property type="entry name" value="SEROTONIN N-ACETYLTRANSFERASE"/>
    <property type="match status" value="1"/>
</dbReference>
<keyword evidence="5" id="KW-1185">Reference proteome</keyword>
<dbReference type="InterPro" id="IPR000182">
    <property type="entry name" value="GNAT_dom"/>
</dbReference>
<evidence type="ECO:0000259" key="3">
    <source>
        <dbReference type="PROSITE" id="PS51186"/>
    </source>
</evidence>
<evidence type="ECO:0000313" key="4">
    <source>
        <dbReference type="EMBL" id="WMB28571.1"/>
    </source>
</evidence>
<dbReference type="Gene3D" id="3.40.630.30">
    <property type="match status" value="1"/>
</dbReference>
<gene>
    <name evidence="4" type="ORF">N1496_03220</name>
</gene>
<dbReference type="PANTHER" id="PTHR10908:SF0">
    <property type="entry name" value="SEROTONIN N-ACETYLTRANSFERASE"/>
    <property type="match status" value="1"/>
</dbReference>
<evidence type="ECO:0000256" key="1">
    <source>
        <dbReference type="ARBA" id="ARBA00022679"/>
    </source>
</evidence>
<keyword evidence="2" id="KW-0012">Acyltransferase</keyword>
<evidence type="ECO:0000313" key="5">
    <source>
        <dbReference type="Proteomes" id="UP001238096"/>
    </source>
</evidence>